<dbReference type="EMBL" id="PCXQ01000005">
    <property type="protein sequence ID" value="PJE50675.1"/>
    <property type="molecule type" value="Genomic_DNA"/>
</dbReference>
<organism evidence="11 12">
    <name type="scientific">Candidatus Yanofskybacteria bacterium CG10_big_fil_rev_8_21_14_0_10_36_16</name>
    <dbReference type="NCBI Taxonomy" id="1975096"/>
    <lineage>
        <taxon>Bacteria</taxon>
        <taxon>Candidatus Yanofskyibacteriota</taxon>
    </lineage>
</organism>
<dbReference type="SUPFAM" id="SSF52141">
    <property type="entry name" value="Uracil-DNA glycosylase-like"/>
    <property type="match status" value="1"/>
</dbReference>
<dbReference type="InterPro" id="IPR005122">
    <property type="entry name" value="Uracil-DNA_glycosylase-like"/>
</dbReference>
<evidence type="ECO:0000256" key="1">
    <source>
        <dbReference type="ARBA" id="ARBA00006521"/>
    </source>
</evidence>
<proteinExistence type="inferred from homology"/>
<keyword evidence="5" id="KW-0227">DNA damage</keyword>
<dbReference type="InterPro" id="IPR036895">
    <property type="entry name" value="Uracil-DNA_glycosylase-like_sf"/>
</dbReference>
<keyword evidence="9" id="KW-0234">DNA repair</keyword>
<evidence type="ECO:0000256" key="8">
    <source>
        <dbReference type="ARBA" id="ARBA00023014"/>
    </source>
</evidence>
<dbReference type="GO" id="GO:0051539">
    <property type="term" value="F:4 iron, 4 sulfur cluster binding"/>
    <property type="evidence" value="ECO:0007669"/>
    <property type="project" value="UniProtKB-KW"/>
</dbReference>
<dbReference type="PANTHER" id="PTHR33693:SF9">
    <property type="entry name" value="TYPE-4 URACIL-DNA GLYCOSYLASE"/>
    <property type="match status" value="1"/>
</dbReference>
<dbReference type="Pfam" id="PF03167">
    <property type="entry name" value="UDG"/>
    <property type="match status" value="1"/>
</dbReference>
<dbReference type="GO" id="GO:0006281">
    <property type="term" value="P:DNA repair"/>
    <property type="evidence" value="ECO:0007669"/>
    <property type="project" value="UniProtKB-KW"/>
</dbReference>
<name>A0A2J0Q9L2_9BACT</name>
<evidence type="ECO:0000313" key="12">
    <source>
        <dbReference type="Proteomes" id="UP000228496"/>
    </source>
</evidence>
<feature type="domain" description="Uracil-DNA glycosylase-like" evidence="10">
    <location>
        <begin position="25"/>
        <end position="174"/>
    </location>
</feature>
<evidence type="ECO:0000256" key="5">
    <source>
        <dbReference type="ARBA" id="ARBA00022763"/>
    </source>
</evidence>
<dbReference type="AlphaFoldDB" id="A0A2J0Q9L2"/>
<dbReference type="SMART" id="SM00986">
    <property type="entry name" value="UDG"/>
    <property type="match status" value="1"/>
</dbReference>
<dbReference type="CDD" id="cd10030">
    <property type="entry name" value="UDG-F4_TTUDGA_SPO1dp_like"/>
    <property type="match status" value="1"/>
</dbReference>
<dbReference type="PANTHER" id="PTHR33693">
    <property type="entry name" value="TYPE-5 URACIL-DNA GLYCOSYLASE"/>
    <property type="match status" value="1"/>
</dbReference>
<evidence type="ECO:0000256" key="7">
    <source>
        <dbReference type="ARBA" id="ARBA00023004"/>
    </source>
</evidence>
<protein>
    <recommendedName>
        <fullName evidence="2">Type-4 uracil-DNA glycosylase</fullName>
    </recommendedName>
</protein>
<evidence type="ECO:0000256" key="4">
    <source>
        <dbReference type="ARBA" id="ARBA00022723"/>
    </source>
</evidence>
<accession>A0A2J0Q9L2</accession>
<gene>
    <name evidence="11" type="ORF">COV29_02995</name>
</gene>
<keyword evidence="7" id="KW-0408">Iron</keyword>
<reference evidence="11 12" key="1">
    <citation type="submission" date="2017-09" db="EMBL/GenBank/DDBJ databases">
        <title>Depth-based differentiation of microbial function through sediment-hosted aquifers and enrichment of novel symbionts in the deep terrestrial subsurface.</title>
        <authorList>
            <person name="Probst A.J."/>
            <person name="Ladd B."/>
            <person name="Jarett J.K."/>
            <person name="Geller-Mcgrath D.E."/>
            <person name="Sieber C.M."/>
            <person name="Emerson J.B."/>
            <person name="Anantharaman K."/>
            <person name="Thomas B.C."/>
            <person name="Malmstrom R."/>
            <person name="Stieglmeier M."/>
            <person name="Klingl A."/>
            <person name="Woyke T."/>
            <person name="Ryan C.M."/>
            <person name="Banfield J.F."/>
        </authorList>
    </citation>
    <scope>NUCLEOTIDE SEQUENCE [LARGE SCALE GENOMIC DNA]</scope>
    <source>
        <strain evidence="11">CG10_big_fil_rev_8_21_14_0_10_36_16</strain>
    </source>
</reference>
<keyword evidence="6" id="KW-0378">Hydrolase</keyword>
<keyword evidence="8" id="KW-0411">Iron-sulfur</keyword>
<keyword evidence="3" id="KW-0004">4Fe-4S</keyword>
<evidence type="ECO:0000256" key="2">
    <source>
        <dbReference type="ARBA" id="ARBA00019403"/>
    </source>
</evidence>
<dbReference type="GO" id="GO:0046872">
    <property type="term" value="F:metal ion binding"/>
    <property type="evidence" value="ECO:0007669"/>
    <property type="project" value="UniProtKB-KW"/>
</dbReference>
<sequence length="182" mass="20505">MNKKQKLEYIWKAIRKAHPKKTLVFSDGSPNNKIMIIGEAPGIDEENQGLPFVGRAGKLLIATLEKLSCPRSEFYISNVVKYRPQNEFGKTLTPTLKEIAIFRTSIEKEIEIINPKIIVLLGRIAMVGMGIKGTMGANHGKIITRDNKKILIVYHPAAILRNPNLKPIFRKDLSKIKKMSQS</sequence>
<comment type="similarity">
    <text evidence="1">Belongs to the uracil-DNA glycosylase (UDG) superfamily. Type 4 (UDGa) family.</text>
</comment>
<dbReference type="InterPro" id="IPR005273">
    <property type="entry name" value="Ura-DNA_glyco_family4"/>
</dbReference>
<dbReference type="InterPro" id="IPR051536">
    <property type="entry name" value="UDG_Type-4/5"/>
</dbReference>
<dbReference type="Gene3D" id="3.40.470.10">
    <property type="entry name" value="Uracil-DNA glycosylase-like domain"/>
    <property type="match status" value="1"/>
</dbReference>
<dbReference type="NCBIfam" id="TIGR00758">
    <property type="entry name" value="UDG_fam4"/>
    <property type="match status" value="1"/>
</dbReference>
<dbReference type="GO" id="GO:0097506">
    <property type="term" value="F:deaminated base DNA N-glycosylase activity"/>
    <property type="evidence" value="ECO:0007669"/>
    <property type="project" value="UniProtKB-ARBA"/>
</dbReference>
<evidence type="ECO:0000256" key="3">
    <source>
        <dbReference type="ARBA" id="ARBA00022485"/>
    </source>
</evidence>
<dbReference type="Proteomes" id="UP000228496">
    <property type="component" value="Unassembled WGS sequence"/>
</dbReference>
<evidence type="ECO:0000256" key="6">
    <source>
        <dbReference type="ARBA" id="ARBA00022801"/>
    </source>
</evidence>
<keyword evidence="4" id="KW-0479">Metal-binding</keyword>
<evidence type="ECO:0000313" key="11">
    <source>
        <dbReference type="EMBL" id="PJE50675.1"/>
    </source>
</evidence>
<dbReference type="SMART" id="SM00987">
    <property type="entry name" value="UreE_C"/>
    <property type="match status" value="1"/>
</dbReference>
<evidence type="ECO:0000256" key="9">
    <source>
        <dbReference type="ARBA" id="ARBA00023204"/>
    </source>
</evidence>
<comment type="caution">
    <text evidence="11">The sequence shown here is derived from an EMBL/GenBank/DDBJ whole genome shotgun (WGS) entry which is preliminary data.</text>
</comment>
<evidence type="ECO:0000259" key="10">
    <source>
        <dbReference type="SMART" id="SM00986"/>
    </source>
</evidence>